<accession>W0AEY7</accession>
<reference evidence="16 17" key="1">
    <citation type="submission" date="2013-07" db="EMBL/GenBank/DDBJ databases">
        <title>Completed genome of Sphingomonas sanxanigenens NX02.</title>
        <authorList>
            <person name="Ma T."/>
            <person name="Huang H."/>
            <person name="Wu M."/>
            <person name="Li X."/>
            <person name="Li G."/>
        </authorList>
    </citation>
    <scope>NUCLEOTIDE SEQUENCE [LARGE SCALE GENOMIC DNA]</scope>
    <source>
        <strain evidence="16 17">NX02</strain>
    </source>
</reference>
<name>W0AEY7_9SPHN</name>
<keyword evidence="4" id="KW-0410">Iron transport</keyword>
<evidence type="ECO:0000259" key="14">
    <source>
        <dbReference type="Pfam" id="PF00593"/>
    </source>
</evidence>
<feature type="compositionally biased region" description="Low complexity" evidence="13">
    <location>
        <begin position="461"/>
        <end position="472"/>
    </location>
</feature>
<dbReference type="AlphaFoldDB" id="W0AEY7"/>
<evidence type="ECO:0000256" key="8">
    <source>
        <dbReference type="ARBA" id="ARBA00023077"/>
    </source>
</evidence>
<dbReference type="Pfam" id="PF00593">
    <property type="entry name" value="TonB_dep_Rec_b-barrel"/>
    <property type="match status" value="1"/>
</dbReference>
<keyword evidence="6" id="KW-0408">Iron</keyword>
<proteinExistence type="inferred from homology"/>
<dbReference type="EMBL" id="CP006644">
    <property type="protein sequence ID" value="AHE54230.1"/>
    <property type="molecule type" value="Genomic_DNA"/>
</dbReference>
<evidence type="ECO:0008006" key="18">
    <source>
        <dbReference type="Google" id="ProtNLM"/>
    </source>
</evidence>
<feature type="region of interest" description="Disordered" evidence="13">
    <location>
        <begin position="461"/>
        <end position="486"/>
    </location>
</feature>
<dbReference type="SUPFAM" id="SSF56935">
    <property type="entry name" value="Porins"/>
    <property type="match status" value="1"/>
</dbReference>
<comment type="subcellular location">
    <subcellularLocation>
        <location evidence="1 11">Cell outer membrane</location>
        <topology evidence="1 11">Multi-pass membrane protein</topology>
    </subcellularLocation>
</comment>
<comment type="similarity">
    <text evidence="11 12">Belongs to the TonB-dependent receptor family.</text>
</comment>
<organism evidence="16 17">
    <name type="scientific">Sphingomonas sanxanigenens DSM 19645 = NX02</name>
    <dbReference type="NCBI Taxonomy" id="1123269"/>
    <lineage>
        <taxon>Bacteria</taxon>
        <taxon>Pseudomonadati</taxon>
        <taxon>Pseudomonadota</taxon>
        <taxon>Alphaproteobacteria</taxon>
        <taxon>Sphingomonadales</taxon>
        <taxon>Sphingomonadaceae</taxon>
        <taxon>Sphingomonas</taxon>
    </lineage>
</organism>
<keyword evidence="2 11" id="KW-0813">Transport</keyword>
<evidence type="ECO:0000256" key="9">
    <source>
        <dbReference type="ARBA" id="ARBA00023136"/>
    </source>
</evidence>
<keyword evidence="3 11" id="KW-1134">Transmembrane beta strand</keyword>
<evidence type="ECO:0000256" key="6">
    <source>
        <dbReference type="ARBA" id="ARBA00023004"/>
    </source>
</evidence>
<evidence type="ECO:0000256" key="7">
    <source>
        <dbReference type="ARBA" id="ARBA00023065"/>
    </source>
</evidence>
<dbReference type="KEGG" id="ssan:NX02_12660"/>
<evidence type="ECO:0000259" key="15">
    <source>
        <dbReference type="Pfam" id="PF07715"/>
    </source>
</evidence>
<dbReference type="Pfam" id="PF07715">
    <property type="entry name" value="Plug"/>
    <property type="match status" value="1"/>
</dbReference>
<dbReference type="eggNOG" id="COG4774">
    <property type="taxonomic scope" value="Bacteria"/>
</dbReference>
<evidence type="ECO:0000313" key="16">
    <source>
        <dbReference type="EMBL" id="AHE54230.1"/>
    </source>
</evidence>
<dbReference type="PATRIC" id="fig|1123269.5.peg.2459"/>
<dbReference type="PANTHER" id="PTHR32552:SF81">
    <property type="entry name" value="TONB-DEPENDENT OUTER MEMBRANE RECEPTOR"/>
    <property type="match status" value="1"/>
</dbReference>
<dbReference type="InterPro" id="IPR012910">
    <property type="entry name" value="Plug_dom"/>
</dbReference>
<evidence type="ECO:0000256" key="11">
    <source>
        <dbReference type="PROSITE-ProRule" id="PRU01360"/>
    </source>
</evidence>
<dbReference type="PROSITE" id="PS52016">
    <property type="entry name" value="TONB_DEPENDENT_REC_3"/>
    <property type="match status" value="1"/>
</dbReference>
<evidence type="ECO:0000256" key="10">
    <source>
        <dbReference type="ARBA" id="ARBA00023237"/>
    </source>
</evidence>
<evidence type="ECO:0000313" key="17">
    <source>
        <dbReference type="Proteomes" id="UP000018851"/>
    </source>
</evidence>
<gene>
    <name evidence="16" type="ORF">NX02_12660</name>
</gene>
<feature type="domain" description="TonB-dependent receptor-like beta-barrel" evidence="14">
    <location>
        <begin position="251"/>
        <end position="751"/>
    </location>
</feature>
<feature type="domain" description="TonB-dependent receptor plug" evidence="15">
    <location>
        <begin position="46"/>
        <end position="154"/>
    </location>
</feature>
<keyword evidence="17" id="KW-1185">Reference proteome</keyword>
<dbReference type="CDD" id="cd01347">
    <property type="entry name" value="ligand_gated_channel"/>
    <property type="match status" value="1"/>
</dbReference>
<dbReference type="PANTHER" id="PTHR32552">
    <property type="entry name" value="FERRICHROME IRON RECEPTOR-RELATED"/>
    <property type="match status" value="1"/>
</dbReference>
<sequence length="788" mass="85793">MSLLAFTAGAARAEEAAPAPEPAAAAAEPGELAEIVVTAERRDVNLQQAPLSVTAITADTLKAANITDITGLNGTVPGLVVARSGGGERIISIRGIGSETPENTNTQPGVSYHVDGAYIFNSIAASAAFIDVAQVEVLRGPQGTLFGQGSTGGTINVVSVAPSPDELTGKANIGAGNHGWFEGDAAVNVPIGETFAVRGAIQYMKHDGYAYATGVPGFDKYELDDADELGWRVGAIWQPTSDFSITLNTIQYDSDTNGPAQKNILDPEPDPRILTQDYTGRSEVKTELYTATLKWNLPFAVFKAITSYQKLHSEQAWDGDGLTADLFYDLTYSPISFTGNRYDHVALWQTDTESWTQEVNFSSSGNGPFQWVAGAVYLQSTNDQYIVEYRANDSNILRPPLPIDTPFDSPEVSTLTFAELSQIKREQWAAFGQATYDFTDQLKLTAGIRYNHDHAKGLYSSASGGSSSATSGNYLQPAPTSPRSADEWTGKLALDYQFTPQNMVYASYTRGFKPGGINSSASAGDSAYYIFGWTDAIQPTYEAETVDSFEIGTKNRFFGNSVQLNASAFLYNYKNMQFLEEDPVLFGEGISNAPKARVYGVEMEGSWLATENLRFDGSVSWLEGEFTSDYDALDPGAANAAQIAAGYPDYLFWTNFYAASVARDAARRNINGNRVPKLPRWQGSLAATYTAEVGPGLATARAQYIYRGKYQYRLFNDSGIDITPSYSQVNVMLRYELEEPGVNFTFRATNLFNKDGVNSRFSDPYGSAQVMETFIPPRQLIFSVGYKF</sequence>
<dbReference type="Proteomes" id="UP000018851">
    <property type="component" value="Chromosome"/>
</dbReference>
<keyword evidence="9 11" id="KW-0472">Membrane</keyword>
<evidence type="ECO:0000256" key="4">
    <source>
        <dbReference type="ARBA" id="ARBA00022496"/>
    </source>
</evidence>
<evidence type="ECO:0000256" key="3">
    <source>
        <dbReference type="ARBA" id="ARBA00022452"/>
    </source>
</evidence>
<evidence type="ECO:0000256" key="13">
    <source>
        <dbReference type="SAM" id="MobiDB-lite"/>
    </source>
</evidence>
<dbReference type="HOGENOM" id="CLU_008287_15_0_5"/>
<evidence type="ECO:0000256" key="2">
    <source>
        <dbReference type="ARBA" id="ARBA00022448"/>
    </source>
</evidence>
<protein>
    <recommendedName>
        <fullName evidence="18">TonB-denpendent receptor</fullName>
    </recommendedName>
</protein>
<evidence type="ECO:0000256" key="12">
    <source>
        <dbReference type="RuleBase" id="RU003357"/>
    </source>
</evidence>
<evidence type="ECO:0000256" key="1">
    <source>
        <dbReference type="ARBA" id="ARBA00004571"/>
    </source>
</evidence>
<dbReference type="Gene3D" id="2.40.170.20">
    <property type="entry name" value="TonB-dependent receptor, beta-barrel domain"/>
    <property type="match status" value="1"/>
</dbReference>
<keyword evidence="5 11" id="KW-0812">Transmembrane</keyword>
<dbReference type="InterPro" id="IPR000531">
    <property type="entry name" value="Beta-barrel_TonB"/>
</dbReference>
<dbReference type="STRING" id="1123269.NX02_12660"/>
<dbReference type="GO" id="GO:0006826">
    <property type="term" value="P:iron ion transport"/>
    <property type="evidence" value="ECO:0007669"/>
    <property type="project" value="UniProtKB-KW"/>
</dbReference>
<dbReference type="InterPro" id="IPR039426">
    <property type="entry name" value="TonB-dep_rcpt-like"/>
</dbReference>
<keyword evidence="8 12" id="KW-0798">TonB box</keyword>
<keyword evidence="10 11" id="KW-0998">Cell outer membrane</keyword>
<keyword evidence="7" id="KW-0406">Ion transport</keyword>
<dbReference type="GO" id="GO:0009279">
    <property type="term" value="C:cell outer membrane"/>
    <property type="evidence" value="ECO:0007669"/>
    <property type="project" value="UniProtKB-SubCell"/>
</dbReference>
<evidence type="ECO:0000256" key="5">
    <source>
        <dbReference type="ARBA" id="ARBA00022692"/>
    </source>
</evidence>
<dbReference type="InterPro" id="IPR036942">
    <property type="entry name" value="Beta-barrel_TonB_sf"/>
</dbReference>